<dbReference type="GO" id="GO:0006508">
    <property type="term" value="P:proteolysis"/>
    <property type="evidence" value="ECO:0007669"/>
    <property type="project" value="UniProtKB-KW"/>
</dbReference>
<dbReference type="InterPro" id="IPR006026">
    <property type="entry name" value="Peptidase_Metallo"/>
</dbReference>
<keyword evidence="2 3" id="KW-0645">Protease</keyword>
<dbReference type="GO" id="GO:0004222">
    <property type="term" value="F:metalloendopeptidase activity"/>
    <property type="evidence" value="ECO:0007669"/>
    <property type="project" value="UniProtKB-UniRule"/>
</dbReference>
<dbReference type="Gene3D" id="3.40.390.10">
    <property type="entry name" value="Collagenase (Catalytic Domain)"/>
    <property type="match status" value="1"/>
</dbReference>
<dbReference type="PROSITE" id="PS51864">
    <property type="entry name" value="ASTACIN"/>
    <property type="match status" value="1"/>
</dbReference>
<protein>
    <recommendedName>
        <fullName evidence="3">Metalloendopeptidase</fullName>
        <ecNumber evidence="3">3.4.24.-</ecNumber>
    </recommendedName>
</protein>
<dbReference type="AlphaFoldDB" id="A0A183G160"/>
<keyword evidence="1" id="KW-1015">Disulfide bond</keyword>
<dbReference type="GO" id="GO:0008270">
    <property type="term" value="F:zinc ion binding"/>
    <property type="evidence" value="ECO:0007669"/>
    <property type="project" value="UniProtKB-UniRule"/>
</dbReference>
<dbReference type="PANTHER" id="PTHR10127">
    <property type="entry name" value="DISCOIDIN, CUB, EGF, LAMININ , AND ZINC METALLOPROTEASE DOMAIN CONTAINING"/>
    <property type="match status" value="1"/>
</dbReference>
<dbReference type="InterPro" id="IPR024079">
    <property type="entry name" value="MetalloPept_cat_dom_sf"/>
</dbReference>
<keyword evidence="2 3" id="KW-0479">Metal-binding</keyword>
<comment type="cofactor">
    <cofactor evidence="2 3">
        <name>Zn(2+)</name>
        <dbReference type="ChEBI" id="CHEBI:29105"/>
    </cofactor>
    <text evidence="2 3">Binds 1 zinc ion per subunit.</text>
</comment>
<feature type="domain" description="Peptidase M12A" evidence="4">
    <location>
        <begin position="37"/>
        <end position="204"/>
    </location>
</feature>
<evidence type="ECO:0000256" key="2">
    <source>
        <dbReference type="PROSITE-ProRule" id="PRU01211"/>
    </source>
</evidence>
<dbReference type="PANTHER" id="PTHR10127:SF793">
    <property type="entry name" value="ZINC METALLOPROTEINASE NAS-31"/>
    <property type="match status" value="1"/>
</dbReference>
<reference evidence="6" key="1">
    <citation type="submission" date="2019-09" db="UniProtKB">
        <authorList>
            <consortium name="WormBaseParasite"/>
        </authorList>
    </citation>
    <scope>IDENTIFICATION</scope>
</reference>
<comment type="caution">
    <text evidence="2">Lacks conserved residue(s) required for the propagation of feature annotation.</text>
</comment>
<keyword evidence="2 3" id="KW-0482">Metalloprotease</keyword>
<organism evidence="5 6">
    <name type="scientific">Heligmosomoides polygyrus</name>
    <name type="common">Parasitic roundworm</name>
    <dbReference type="NCBI Taxonomy" id="6339"/>
    <lineage>
        <taxon>Eukaryota</taxon>
        <taxon>Metazoa</taxon>
        <taxon>Ecdysozoa</taxon>
        <taxon>Nematoda</taxon>
        <taxon>Chromadorea</taxon>
        <taxon>Rhabditida</taxon>
        <taxon>Rhabditina</taxon>
        <taxon>Rhabditomorpha</taxon>
        <taxon>Strongyloidea</taxon>
        <taxon>Heligmosomidae</taxon>
        <taxon>Heligmosomoides</taxon>
    </lineage>
</organism>
<keyword evidence="5" id="KW-1185">Reference proteome</keyword>
<accession>A0A183G160</accession>
<evidence type="ECO:0000259" key="4">
    <source>
        <dbReference type="PROSITE" id="PS51864"/>
    </source>
</evidence>
<dbReference type="InterPro" id="IPR001506">
    <property type="entry name" value="Peptidase_M12A"/>
</dbReference>
<evidence type="ECO:0000313" key="5">
    <source>
        <dbReference type="Proteomes" id="UP000050761"/>
    </source>
</evidence>
<name>A0A183G160_HELPZ</name>
<dbReference type="SUPFAM" id="SSF55486">
    <property type="entry name" value="Metalloproteases ('zincins'), catalytic domain"/>
    <property type="match status" value="1"/>
</dbReference>
<sequence length="204" mass="23065">LHLYDAFLENKTRGYRSQADGIVDEISNAGSSRSRRQAFRDQRYPETIWRNDRVAFFFDKQTSERVKTVFRKGAKLWRDNTCIDIYEDTCGLSPDRIRVIIEEGCSSSHVGRKGGEQKISLGDGCETVAHAAHELGHALGFYHTQSRHDSSQSIKVIFGNINPDHIKEFLPETSTTNHNYGLPLDFGSIMLYEANATVNSNSFS</sequence>
<dbReference type="Proteomes" id="UP000050761">
    <property type="component" value="Unassembled WGS sequence"/>
</dbReference>
<keyword evidence="2 3" id="KW-0378">Hydrolase</keyword>
<feature type="binding site" evidence="2">
    <location>
        <position position="143"/>
    </location>
    <ligand>
        <name>Zn(2+)</name>
        <dbReference type="ChEBI" id="CHEBI:29105"/>
        <note>catalytic</note>
    </ligand>
</feature>
<evidence type="ECO:0000313" key="6">
    <source>
        <dbReference type="WBParaSite" id="HPBE_0001489901-mRNA-1"/>
    </source>
</evidence>
<feature type="active site" evidence="2">
    <location>
        <position position="134"/>
    </location>
</feature>
<evidence type="ECO:0000256" key="3">
    <source>
        <dbReference type="RuleBase" id="RU361183"/>
    </source>
</evidence>
<evidence type="ECO:0000256" key="1">
    <source>
        <dbReference type="ARBA" id="ARBA00023157"/>
    </source>
</evidence>
<dbReference type="PRINTS" id="PR00480">
    <property type="entry name" value="ASTACIN"/>
</dbReference>
<dbReference type="EC" id="3.4.24.-" evidence="3"/>
<proteinExistence type="predicted"/>
<dbReference type="SMART" id="SM00235">
    <property type="entry name" value="ZnMc"/>
    <property type="match status" value="1"/>
</dbReference>
<dbReference type="WBParaSite" id="HPBE_0001489901-mRNA-1">
    <property type="protein sequence ID" value="HPBE_0001489901-mRNA-1"/>
    <property type="gene ID" value="HPBE_0001489901"/>
</dbReference>
<keyword evidence="2 3" id="KW-0862">Zinc</keyword>
<dbReference type="Pfam" id="PF01400">
    <property type="entry name" value="Astacin"/>
    <property type="match status" value="1"/>
</dbReference>
<feature type="binding site" evidence="2">
    <location>
        <position position="137"/>
    </location>
    <ligand>
        <name>Zn(2+)</name>
        <dbReference type="ChEBI" id="CHEBI:29105"/>
        <note>catalytic</note>
    </ligand>
</feature>
<feature type="binding site" evidence="2">
    <location>
        <position position="133"/>
    </location>
    <ligand>
        <name>Zn(2+)</name>
        <dbReference type="ChEBI" id="CHEBI:29105"/>
        <note>catalytic</note>
    </ligand>
</feature>